<feature type="domain" description="Heme-copper oxidase subunit III family profile" evidence="14">
    <location>
        <begin position="30"/>
        <end position="239"/>
    </location>
</feature>
<accession>Q2J8C7</accession>
<reference evidence="15 16" key="1">
    <citation type="journal article" date="2007" name="Genome Res.">
        <title>Genome characteristics of facultatively symbiotic Frankia sp. strains reflect host range and host plant biogeography.</title>
        <authorList>
            <person name="Normand P."/>
            <person name="Lapierre P."/>
            <person name="Tisa L.S."/>
            <person name="Gogarten J.P."/>
            <person name="Alloisio N."/>
            <person name="Bagnarol E."/>
            <person name="Bassi C.A."/>
            <person name="Berry A.M."/>
            <person name="Bickhart D.M."/>
            <person name="Choisne N."/>
            <person name="Couloux A."/>
            <person name="Cournoyer B."/>
            <person name="Cruveiller S."/>
            <person name="Daubin V."/>
            <person name="Demange N."/>
            <person name="Francino M.P."/>
            <person name="Goltsman E."/>
            <person name="Huang Y."/>
            <person name="Kopp O.R."/>
            <person name="Labarre L."/>
            <person name="Lapidus A."/>
            <person name="Lavire C."/>
            <person name="Marechal J."/>
            <person name="Martinez M."/>
            <person name="Mastronunzio J.E."/>
            <person name="Mullin B.C."/>
            <person name="Niemann J."/>
            <person name="Pujic P."/>
            <person name="Rawnsley T."/>
            <person name="Rouy Z."/>
            <person name="Schenowitz C."/>
            <person name="Sellstedt A."/>
            <person name="Tavares F."/>
            <person name="Tomkins J.P."/>
            <person name="Vallenet D."/>
            <person name="Valverde C."/>
            <person name="Wall L.G."/>
            <person name="Wang Y."/>
            <person name="Medigue C."/>
            <person name="Benson D.R."/>
        </authorList>
    </citation>
    <scope>NUCLEOTIDE SEQUENCE [LARGE SCALE GENOMIC DNA]</scope>
    <source>
        <strain evidence="16">DSM 45818 / CECT 9043 / CcI3</strain>
    </source>
</reference>
<proteinExistence type="inferred from homology"/>
<name>Q2J8C7_FRACC</name>
<keyword evidence="4" id="KW-1003">Cell membrane</keyword>
<dbReference type="PANTHER" id="PTHR11403">
    <property type="entry name" value="CYTOCHROME C OXIDASE SUBUNIT III"/>
    <property type="match status" value="1"/>
</dbReference>
<evidence type="ECO:0000256" key="5">
    <source>
        <dbReference type="ARBA" id="ARBA00022692"/>
    </source>
</evidence>
<dbReference type="HOGENOM" id="CLU_044071_1_1_11"/>
<gene>
    <name evidence="15" type="ordered locus">Francci3_3108</name>
</gene>
<comment type="subcellular location">
    <subcellularLocation>
        <location evidence="1 12">Cell membrane</location>
        <topology evidence="1 12">Multi-pass membrane protein</topology>
    </subcellularLocation>
</comment>
<feature type="transmembrane region" description="Helical" evidence="13">
    <location>
        <begin position="105"/>
        <end position="128"/>
    </location>
</feature>
<dbReference type="GO" id="GO:0005886">
    <property type="term" value="C:plasma membrane"/>
    <property type="evidence" value="ECO:0007669"/>
    <property type="project" value="UniProtKB-SubCell"/>
</dbReference>
<evidence type="ECO:0000256" key="4">
    <source>
        <dbReference type="ARBA" id="ARBA00022475"/>
    </source>
</evidence>
<evidence type="ECO:0000256" key="10">
    <source>
        <dbReference type="ARBA" id="ARBA00031625"/>
    </source>
</evidence>
<keyword evidence="16" id="KW-1185">Reference proteome</keyword>
<keyword evidence="8 13" id="KW-0472">Membrane</keyword>
<dbReference type="GO" id="GO:0019646">
    <property type="term" value="P:aerobic electron transport chain"/>
    <property type="evidence" value="ECO:0007669"/>
    <property type="project" value="InterPro"/>
</dbReference>
<feature type="transmembrane region" description="Helical" evidence="13">
    <location>
        <begin position="219"/>
        <end position="238"/>
    </location>
</feature>
<sequence>MIRGGHRRVVVLPNVEPTVARGPSRARMTDVASAPVLEKAPPPHPTANRPSMVSVGTVVWLSSELMFFASLFAMYFTIRSVNSGNWPPVTGDPAGSEHGPVELHVGYALFFTVILVLSSVTCQLGVFAAERGDVYGLRRWYLISLIMGLVFVGGQANEYFSENKFTMASHAYGSVYYLTTGFHGLHVIGGLVAFLMVLGRSTYGRFTPEKATSAIVVSYYWHFVDVVWIALFATIYLLQ</sequence>
<evidence type="ECO:0000259" key="14">
    <source>
        <dbReference type="PROSITE" id="PS50253"/>
    </source>
</evidence>
<evidence type="ECO:0000256" key="2">
    <source>
        <dbReference type="ARBA" id="ARBA00010581"/>
    </source>
</evidence>
<feature type="transmembrane region" description="Helical" evidence="13">
    <location>
        <begin position="140"/>
        <end position="156"/>
    </location>
</feature>
<dbReference type="PhylomeDB" id="Q2J8C7"/>
<evidence type="ECO:0000256" key="1">
    <source>
        <dbReference type="ARBA" id="ARBA00004651"/>
    </source>
</evidence>
<evidence type="ECO:0000256" key="13">
    <source>
        <dbReference type="SAM" id="Phobius"/>
    </source>
</evidence>
<dbReference type="InterPro" id="IPR024791">
    <property type="entry name" value="Cyt_c/ubiquinol_Oxase_su3"/>
</dbReference>
<dbReference type="SUPFAM" id="SSF81452">
    <property type="entry name" value="Cytochrome c oxidase subunit III-like"/>
    <property type="match status" value="1"/>
</dbReference>
<comment type="similarity">
    <text evidence="2 12">Belongs to the cytochrome c oxidase subunit 3 family.</text>
</comment>
<dbReference type="GO" id="GO:0004129">
    <property type="term" value="F:cytochrome-c oxidase activity"/>
    <property type="evidence" value="ECO:0007669"/>
    <property type="project" value="UniProtKB-EC"/>
</dbReference>
<evidence type="ECO:0000256" key="11">
    <source>
        <dbReference type="ARBA" id="ARBA00047816"/>
    </source>
</evidence>
<evidence type="ECO:0000256" key="6">
    <source>
        <dbReference type="ARBA" id="ARBA00022967"/>
    </source>
</evidence>
<dbReference type="CDD" id="cd00386">
    <property type="entry name" value="Heme_Cu_Oxidase_III_like"/>
    <property type="match status" value="1"/>
</dbReference>
<protein>
    <recommendedName>
        <fullName evidence="3">cytochrome-c oxidase</fullName>
        <ecNumber evidence="3">7.1.1.9</ecNumber>
    </recommendedName>
    <alternativeName>
        <fullName evidence="9">Cytochrome aa3 subunit 3</fullName>
    </alternativeName>
    <alternativeName>
        <fullName evidence="10">Cytochrome c oxidase polypeptide III</fullName>
    </alternativeName>
</protein>
<dbReference type="Gene3D" id="1.20.120.80">
    <property type="entry name" value="Cytochrome c oxidase, subunit III, four-helix bundle"/>
    <property type="match status" value="1"/>
</dbReference>
<dbReference type="EC" id="7.1.1.9" evidence="3"/>
<organism evidence="15 16">
    <name type="scientific">Frankia casuarinae (strain DSM 45818 / CECT 9043 / HFP020203 / CcI3)</name>
    <dbReference type="NCBI Taxonomy" id="106370"/>
    <lineage>
        <taxon>Bacteria</taxon>
        <taxon>Bacillati</taxon>
        <taxon>Actinomycetota</taxon>
        <taxon>Actinomycetes</taxon>
        <taxon>Frankiales</taxon>
        <taxon>Frankiaceae</taxon>
        <taxon>Frankia</taxon>
    </lineage>
</organism>
<dbReference type="STRING" id="106370.Francci3_3108"/>
<feature type="transmembrane region" description="Helical" evidence="13">
    <location>
        <begin position="176"/>
        <end position="198"/>
    </location>
</feature>
<dbReference type="EMBL" id="CP000249">
    <property type="protein sequence ID" value="ABD12465.1"/>
    <property type="molecule type" value="Genomic_DNA"/>
</dbReference>
<evidence type="ECO:0000313" key="15">
    <source>
        <dbReference type="EMBL" id="ABD12465.1"/>
    </source>
</evidence>
<dbReference type="InterPro" id="IPR035973">
    <property type="entry name" value="Cyt_c_oxidase_su3-like_sf"/>
</dbReference>
<evidence type="ECO:0000313" key="16">
    <source>
        <dbReference type="Proteomes" id="UP000001937"/>
    </source>
</evidence>
<evidence type="ECO:0000256" key="8">
    <source>
        <dbReference type="ARBA" id="ARBA00023136"/>
    </source>
</evidence>
<keyword evidence="5 12" id="KW-0812">Transmembrane</keyword>
<dbReference type="AlphaFoldDB" id="Q2J8C7"/>
<comment type="catalytic activity">
    <reaction evidence="11">
        <text>4 Fe(II)-[cytochrome c] + O2 + 8 H(+)(in) = 4 Fe(III)-[cytochrome c] + 2 H2O + 4 H(+)(out)</text>
        <dbReference type="Rhea" id="RHEA:11436"/>
        <dbReference type="Rhea" id="RHEA-COMP:10350"/>
        <dbReference type="Rhea" id="RHEA-COMP:14399"/>
        <dbReference type="ChEBI" id="CHEBI:15377"/>
        <dbReference type="ChEBI" id="CHEBI:15378"/>
        <dbReference type="ChEBI" id="CHEBI:15379"/>
        <dbReference type="ChEBI" id="CHEBI:29033"/>
        <dbReference type="ChEBI" id="CHEBI:29034"/>
        <dbReference type="EC" id="7.1.1.9"/>
    </reaction>
</comment>
<evidence type="ECO:0000256" key="3">
    <source>
        <dbReference type="ARBA" id="ARBA00012949"/>
    </source>
</evidence>
<dbReference type="Pfam" id="PF00510">
    <property type="entry name" value="COX3"/>
    <property type="match status" value="1"/>
</dbReference>
<dbReference type="InterPro" id="IPR013833">
    <property type="entry name" value="Cyt_c_oxidase_su3_a-hlx"/>
</dbReference>
<dbReference type="FunFam" id="1.20.120.80:FF:000001">
    <property type="entry name" value="Cytochrome (Ubi)quinol oxidase subunit III"/>
    <property type="match status" value="1"/>
</dbReference>
<feature type="transmembrane region" description="Helical" evidence="13">
    <location>
        <begin position="58"/>
        <end position="78"/>
    </location>
</feature>
<dbReference type="InterPro" id="IPR000298">
    <property type="entry name" value="Cyt_c_oxidase-like_su3"/>
</dbReference>
<dbReference type="PROSITE" id="PS50253">
    <property type="entry name" value="COX3"/>
    <property type="match status" value="1"/>
</dbReference>
<dbReference type="Proteomes" id="UP000001937">
    <property type="component" value="Chromosome"/>
</dbReference>
<evidence type="ECO:0000256" key="7">
    <source>
        <dbReference type="ARBA" id="ARBA00022989"/>
    </source>
</evidence>
<evidence type="ECO:0000256" key="9">
    <source>
        <dbReference type="ARBA" id="ARBA00031400"/>
    </source>
</evidence>
<dbReference type="KEGG" id="fra:Francci3_3108"/>
<keyword evidence="6" id="KW-1278">Translocase</keyword>
<evidence type="ECO:0000256" key="12">
    <source>
        <dbReference type="RuleBase" id="RU003376"/>
    </source>
</evidence>
<dbReference type="eggNOG" id="COG1845">
    <property type="taxonomic scope" value="Bacteria"/>
</dbReference>
<dbReference type="PANTHER" id="PTHR11403:SF2">
    <property type="entry name" value="CYTOCHROME BO(3) UBIQUINOL OXIDASE SUBUNIT 3"/>
    <property type="match status" value="1"/>
</dbReference>
<keyword evidence="7 13" id="KW-1133">Transmembrane helix</keyword>